<gene>
    <name evidence="3" type="ORF">H9625_15490</name>
</gene>
<dbReference type="Pfam" id="PF13944">
    <property type="entry name" value="Calycin_like"/>
    <property type="match status" value="1"/>
</dbReference>
<keyword evidence="4" id="KW-1185">Reference proteome</keyword>
<dbReference type="Proteomes" id="UP000620874">
    <property type="component" value="Unassembled WGS sequence"/>
</dbReference>
<dbReference type="RefSeq" id="WP_087211550.1">
    <property type="nucleotide sequence ID" value="NZ_JACSPP010000070.1"/>
</dbReference>
<feature type="signal peptide" evidence="1">
    <location>
        <begin position="1"/>
        <end position="23"/>
    </location>
</feature>
<protein>
    <submittedName>
        <fullName evidence="3">Calycin-like domain-containing protein</fullName>
    </submittedName>
</protein>
<dbReference type="EMBL" id="JACSPP010000070">
    <property type="protein sequence ID" value="MBD8041815.1"/>
    <property type="molecule type" value="Genomic_DNA"/>
</dbReference>
<dbReference type="InterPro" id="IPR024311">
    <property type="entry name" value="Lipocalin-like"/>
</dbReference>
<feature type="chain" id="PRO_5046149207" evidence="1">
    <location>
        <begin position="24"/>
        <end position="169"/>
    </location>
</feature>
<dbReference type="PROSITE" id="PS51257">
    <property type="entry name" value="PROKAR_LIPOPROTEIN"/>
    <property type="match status" value="1"/>
</dbReference>
<organism evidence="3 4">
    <name type="scientific">Phocaeicola intestinalis</name>
    <dbReference type="NCBI Taxonomy" id="2762212"/>
    <lineage>
        <taxon>Bacteria</taxon>
        <taxon>Pseudomonadati</taxon>
        <taxon>Bacteroidota</taxon>
        <taxon>Bacteroidia</taxon>
        <taxon>Bacteroidales</taxon>
        <taxon>Bacteroidaceae</taxon>
        <taxon>Phocaeicola</taxon>
    </lineage>
</organism>
<evidence type="ECO:0000313" key="4">
    <source>
        <dbReference type="Proteomes" id="UP000620874"/>
    </source>
</evidence>
<proteinExistence type="predicted"/>
<feature type="domain" description="Lipocalin-like" evidence="2">
    <location>
        <begin position="39"/>
        <end position="165"/>
    </location>
</feature>
<evidence type="ECO:0000259" key="2">
    <source>
        <dbReference type="Pfam" id="PF13944"/>
    </source>
</evidence>
<name>A0ABR8YC72_9BACT</name>
<comment type="caution">
    <text evidence="3">The sequence shown here is derived from an EMBL/GenBank/DDBJ whole genome shotgun (WGS) entry which is preliminary data.</text>
</comment>
<sequence length="169" mass="17852">MKKNLFFYVFAVLCTMPFFTSCSDDDDPVETVSAADSVIGDYQGNLSIALVTDGVSVPTGDAISQTISVAKAGDNAVDLQITDFTFMEMPIGNIALENCQLTSAGDNTYNFTATSNLAVAGMLEADIDATGTFENGKLNLDLNIDNVSLLGNPVSYTVEVTYEGTKAAN</sequence>
<dbReference type="Gene3D" id="2.40.128.350">
    <property type="match status" value="1"/>
</dbReference>
<evidence type="ECO:0000256" key="1">
    <source>
        <dbReference type="SAM" id="SignalP"/>
    </source>
</evidence>
<keyword evidence="1" id="KW-0732">Signal</keyword>
<reference evidence="3 4" key="1">
    <citation type="submission" date="2020-08" db="EMBL/GenBank/DDBJ databases">
        <title>A Genomic Blueprint of the Chicken Gut Microbiome.</title>
        <authorList>
            <person name="Gilroy R."/>
            <person name="Ravi A."/>
            <person name="Getino M."/>
            <person name="Pursley I."/>
            <person name="Horton D.L."/>
            <person name="Alikhan N.-F."/>
            <person name="Baker D."/>
            <person name="Gharbi K."/>
            <person name="Hall N."/>
            <person name="Watson M."/>
            <person name="Adriaenssens E.M."/>
            <person name="Foster-Nyarko E."/>
            <person name="Jarju S."/>
            <person name="Secka A."/>
            <person name="Antonio M."/>
            <person name="Oren A."/>
            <person name="Chaudhuri R."/>
            <person name="La Ragione R.M."/>
            <person name="Hildebrand F."/>
            <person name="Pallen M.J."/>
        </authorList>
    </citation>
    <scope>NUCLEOTIDE SEQUENCE [LARGE SCALE GENOMIC DNA]</scope>
    <source>
        <strain evidence="3 4">Sa1CVN1</strain>
    </source>
</reference>
<accession>A0ABR8YC72</accession>
<evidence type="ECO:0000313" key="3">
    <source>
        <dbReference type="EMBL" id="MBD8041815.1"/>
    </source>
</evidence>